<dbReference type="Pfam" id="PF11104">
    <property type="entry name" value="PilM_2"/>
    <property type="match status" value="1"/>
</dbReference>
<dbReference type="SUPFAM" id="SSF53067">
    <property type="entry name" value="Actin-like ATPase domain"/>
    <property type="match status" value="2"/>
</dbReference>
<dbReference type="PANTHER" id="PTHR32432:SF3">
    <property type="entry name" value="ETHANOLAMINE UTILIZATION PROTEIN EUTJ"/>
    <property type="match status" value="1"/>
</dbReference>
<proteinExistence type="predicted"/>
<dbReference type="Proteomes" id="UP000179153">
    <property type="component" value="Unassembled WGS sequence"/>
</dbReference>
<organism evidence="1 2">
    <name type="scientific">Candidatus Spechtbacteria bacterium RIFCSPLOWO2_01_FULL_46_10</name>
    <dbReference type="NCBI Taxonomy" id="1802163"/>
    <lineage>
        <taxon>Bacteria</taxon>
        <taxon>Candidatus Spechtiibacteriota</taxon>
    </lineage>
</organism>
<accession>A0A1G2HGV5</accession>
<dbReference type="InterPro" id="IPR050696">
    <property type="entry name" value="FtsA/MreB"/>
</dbReference>
<dbReference type="CDD" id="cd24049">
    <property type="entry name" value="ASKHA_NBD_PilM"/>
    <property type="match status" value="1"/>
</dbReference>
<dbReference type="Gene3D" id="3.30.1490.300">
    <property type="match status" value="1"/>
</dbReference>
<dbReference type="Gene3D" id="3.30.420.40">
    <property type="match status" value="2"/>
</dbReference>
<dbReference type="STRING" id="1802163.A2932_00490"/>
<dbReference type="PANTHER" id="PTHR32432">
    <property type="entry name" value="CELL DIVISION PROTEIN FTSA-RELATED"/>
    <property type="match status" value="1"/>
</dbReference>
<evidence type="ECO:0000313" key="2">
    <source>
        <dbReference type="Proteomes" id="UP000179153"/>
    </source>
</evidence>
<sequence>MIWNPFLQHEQLSLGIDIGTASIKAVQLLRKGNIQTLKNYGEINLTQIGEETAGLKIIESQIAASIRDLLSYSRMPARQAAFSVPTFSSFSTIVRLPAMPQGELERAVRFEARRSIPIPLADVHFEWIKLKHLSNNRVFKVMVVAVPSEVIARYYRIAKSAGLQITHLELETFSAARALGVLEEARSALVLDIGTRSSGLSIVENSVAAFHRNIDTAGISFTRVLSRALSISAERAEGLKREHGLTDRETGKVLTPLVDKIVTEIEKSIKEYMAEGGSRPVRIIAHGGSVLMAGLLPYIQENTNIPVELGNAFGRMETPPELTDYLAKNAPQFAVASGLALH</sequence>
<gene>
    <name evidence="1" type="ORF">A2932_00490</name>
</gene>
<dbReference type="EMBL" id="MHOI01000011">
    <property type="protein sequence ID" value="OGZ61734.1"/>
    <property type="molecule type" value="Genomic_DNA"/>
</dbReference>
<protein>
    <recommendedName>
        <fullName evidence="3">SHS2 domain-containing protein</fullName>
    </recommendedName>
</protein>
<evidence type="ECO:0000313" key="1">
    <source>
        <dbReference type="EMBL" id="OGZ61734.1"/>
    </source>
</evidence>
<dbReference type="NCBIfam" id="TIGR01175">
    <property type="entry name" value="pilM"/>
    <property type="match status" value="1"/>
</dbReference>
<comment type="caution">
    <text evidence="1">The sequence shown here is derived from an EMBL/GenBank/DDBJ whole genome shotgun (WGS) entry which is preliminary data.</text>
</comment>
<reference evidence="1 2" key="1">
    <citation type="journal article" date="2016" name="Nat. Commun.">
        <title>Thousands of microbial genomes shed light on interconnected biogeochemical processes in an aquifer system.</title>
        <authorList>
            <person name="Anantharaman K."/>
            <person name="Brown C.T."/>
            <person name="Hug L.A."/>
            <person name="Sharon I."/>
            <person name="Castelle C.J."/>
            <person name="Probst A.J."/>
            <person name="Thomas B.C."/>
            <person name="Singh A."/>
            <person name="Wilkins M.J."/>
            <person name="Karaoz U."/>
            <person name="Brodie E.L."/>
            <person name="Williams K.H."/>
            <person name="Hubbard S.S."/>
            <person name="Banfield J.F."/>
        </authorList>
    </citation>
    <scope>NUCLEOTIDE SEQUENCE [LARGE SCALE GENOMIC DNA]</scope>
</reference>
<dbReference type="InterPro" id="IPR043129">
    <property type="entry name" value="ATPase_NBD"/>
</dbReference>
<evidence type="ECO:0008006" key="3">
    <source>
        <dbReference type="Google" id="ProtNLM"/>
    </source>
</evidence>
<dbReference type="InterPro" id="IPR005883">
    <property type="entry name" value="PilM"/>
</dbReference>
<name>A0A1G2HGV5_9BACT</name>
<dbReference type="PIRSF" id="PIRSF019169">
    <property type="entry name" value="PilM"/>
    <property type="match status" value="1"/>
</dbReference>
<dbReference type="AlphaFoldDB" id="A0A1G2HGV5"/>